<accession>A0A8H3TP74</accession>
<protein>
    <recommendedName>
        <fullName evidence="4">Kinesin-like protein</fullName>
    </recommendedName>
</protein>
<dbReference type="SMART" id="SM00129">
    <property type="entry name" value="KISc"/>
    <property type="match status" value="1"/>
</dbReference>
<dbReference type="GO" id="GO:0005874">
    <property type="term" value="C:microtubule"/>
    <property type="evidence" value="ECO:0007669"/>
    <property type="project" value="UniProtKB-KW"/>
</dbReference>
<dbReference type="GO" id="GO:0005524">
    <property type="term" value="F:ATP binding"/>
    <property type="evidence" value="ECO:0007669"/>
    <property type="project" value="UniProtKB-UniRule"/>
</dbReference>
<dbReference type="InterPro" id="IPR019821">
    <property type="entry name" value="Kinesin_motor_CS"/>
</dbReference>
<evidence type="ECO:0000256" key="5">
    <source>
        <dbReference type="SAM" id="MobiDB-lite"/>
    </source>
</evidence>
<keyword evidence="3 4" id="KW-0505">Motor protein</keyword>
<feature type="region of interest" description="Disordered" evidence="5">
    <location>
        <begin position="508"/>
        <end position="573"/>
    </location>
</feature>
<evidence type="ECO:0000256" key="2">
    <source>
        <dbReference type="ARBA" id="ARBA00022840"/>
    </source>
</evidence>
<dbReference type="CDD" id="cd00106">
    <property type="entry name" value="KISc"/>
    <property type="match status" value="1"/>
</dbReference>
<dbReference type="SUPFAM" id="SSF52540">
    <property type="entry name" value="P-loop containing nucleoside triphosphate hydrolases"/>
    <property type="match status" value="1"/>
</dbReference>
<dbReference type="EMBL" id="BLZA01000007">
    <property type="protein sequence ID" value="GHJ84381.1"/>
    <property type="molecule type" value="Genomic_DNA"/>
</dbReference>
<dbReference type="AlphaFoldDB" id="A0A8H3TP74"/>
<dbReference type="InterPro" id="IPR027417">
    <property type="entry name" value="P-loop_NTPase"/>
</dbReference>
<dbReference type="Proteomes" id="UP000620104">
    <property type="component" value="Unassembled WGS sequence"/>
</dbReference>
<dbReference type="InterPro" id="IPR001752">
    <property type="entry name" value="Kinesin_motor_dom"/>
</dbReference>
<keyword evidence="8" id="KW-1185">Reference proteome</keyword>
<feature type="domain" description="Kinesin motor" evidence="6">
    <location>
        <begin position="8"/>
        <end position="328"/>
    </location>
</feature>
<dbReference type="GO" id="GO:0007018">
    <property type="term" value="P:microtubule-based movement"/>
    <property type="evidence" value="ECO:0007669"/>
    <property type="project" value="InterPro"/>
</dbReference>
<gene>
    <name evidence="7" type="ORF">NliqN6_0783</name>
</gene>
<dbReference type="GO" id="GO:0007052">
    <property type="term" value="P:mitotic spindle organization"/>
    <property type="evidence" value="ECO:0007669"/>
    <property type="project" value="TreeGrafter"/>
</dbReference>
<dbReference type="PANTHER" id="PTHR47969:SF9">
    <property type="entry name" value="KINESIN-LIKE PROTEIN"/>
    <property type="match status" value="1"/>
</dbReference>
<name>A0A8H3TP74_9TREE</name>
<comment type="caution">
    <text evidence="7">The sequence shown here is derived from an EMBL/GenBank/DDBJ whole genome shotgun (WGS) entry which is preliminary data.</text>
</comment>
<keyword evidence="4" id="KW-0493">Microtubule</keyword>
<dbReference type="PROSITE" id="PS50067">
    <property type="entry name" value="KINESIN_MOTOR_2"/>
    <property type="match status" value="1"/>
</dbReference>
<comment type="similarity">
    <text evidence="3 4">Belongs to the TRAFAC class myosin-kinesin ATPase superfamily. Kinesin family.</text>
</comment>
<dbReference type="OrthoDB" id="3176171at2759"/>
<organism evidence="7 8">
    <name type="scientific">Naganishia liquefaciens</name>
    <dbReference type="NCBI Taxonomy" id="104408"/>
    <lineage>
        <taxon>Eukaryota</taxon>
        <taxon>Fungi</taxon>
        <taxon>Dikarya</taxon>
        <taxon>Basidiomycota</taxon>
        <taxon>Agaricomycotina</taxon>
        <taxon>Tremellomycetes</taxon>
        <taxon>Filobasidiales</taxon>
        <taxon>Filobasidiaceae</taxon>
        <taxon>Naganishia</taxon>
    </lineage>
</organism>
<dbReference type="PROSITE" id="PS00411">
    <property type="entry name" value="KINESIN_MOTOR_1"/>
    <property type="match status" value="1"/>
</dbReference>
<dbReference type="PANTHER" id="PTHR47969">
    <property type="entry name" value="CHROMOSOME-ASSOCIATED KINESIN KIF4A-RELATED"/>
    <property type="match status" value="1"/>
</dbReference>
<feature type="region of interest" description="Disordered" evidence="5">
    <location>
        <begin position="595"/>
        <end position="667"/>
    </location>
</feature>
<sequence>MAAPQTTAISVHVRLRPWKQSDGLFTESAISLSDSTISVPNPQRVDQRFKFNLDACYGPERSQEDIFEAVRPIIDQVHRGINTTVFAYGVTGSGKTWTMQGSPEDPGVIPRVVQSIFAKKDALPNVALKVSFSYCEVLMEDLYDLLGPRNSTVKKLDVRTNAAGENIIPELSIRRISTSSEFEKLYRTASLSRKTAATKLNSSSSRSHAILTIYVENQDPDTEKILTGKICLVDLAGSEDNNFTGNDPTRMRESAAINRSLTTLGSVVEALNSKAPRIPYRDSKLTRILQDALGGSSLGMVICNLAPGDRFAKEALRTLKFATRTREIENKPTVHAKAESHKKSSKSAESVIQDTTVDIGCDSRHALPSIAEGGALSLRSLSQPRAVSDQAQILEAALLNGQLDNRIQNVVYRMMLDQDQKTNHGNDVVVTQQKPVNVDLAQYTEEERKARAKVLINLARAHHDKEELEASLGYYRKAKLYVPDNHKLARRIAEIELALEGEVPIPKRSGVSQLHSTDLERTTDATEDPSRETGIRSVKLSSGAADRERMMQQKQNEVEQPSLKAKQPPLKRSIALSRPLADITKMVNLASLASDETGSDTKAEKRLKATNSRGRESRHAASVSLRQAPTQKLEVFRDDVPAHNASMSEEEHPPDRNFFRDVKRRRL</sequence>
<reference evidence="7" key="1">
    <citation type="submission" date="2020-07" db="EMBL/GenBank/DDBJ databases">
        <title>Draft Genome Sequence of a Deep-Sea Yeast, Naganishia (Cryptococcus) liquefaciens strain N6.</title>
        <authorList>
            <person name="Han Y.W."/>
            <person name="Kajitani R."/>
            <person name="Morimoto H."/>
            <person name="Parhat M."/>
            <person name="Tsubouchi H."/>
            <person name="Bakenova O."/>
            <person name="Ogata M."/>
            <person name="Argunhan B."/>
            <person name="Aoki R."/>
            <person name="Kajiwara S."/>
            <person name="Itoh T."/>
            <person name="Iwasaki H."/>
        </authorList>
    </citation>
    <scope>NUCLEOTIDE SEQUENCE</scope>
    <source>
        <strain evidence="7">N6</strain>
    </source>
</reference>
<dbReference type="GO" id="GO:0005875">
    <property type="term" value="C:microtubule associated complex"/>
    <property type="evidence" value="ECO:0007669"/>
    <property type="project" value="TreeGrafter"/>
</dbReference>
<dbReference type="PRINTS" id="PR00380">
    <property type="entry name" value="KINESINHEAVY"/>
</dbReference>
<evidence type="ECO:0000313" key="8">
    <source>
        <dbReference type="Proteomes" id="UP000620104"/>
    </source>
</evidence>
<proteinExistence type="inferred from homology"/>
<keyword evidence="1 3" id="KW-0547">Nucleotide-binding</keyword>
<feature type="binding site" evidence="3">
    <location>
        <begin position="89"/>
        <end position="96"/>
    </location>
    <ligand>
        <name>ATP</name>
        <dbReference type="ChEBI" id="CHEBI:30616"/>
    </ligand>
</feature>
<dbReference type="GO" id="GO:0003777">
    <property type="term" value="F:microtubule motor activity"/>
    <property type="evidence" value="ECO:0007669"/>
    <property type="project" value="InterPro"/>
</dbReference>
<feature type="compositionally biased region" description="Basic and acidic residues" evidence="5">
    <location>
        <begin position="517"/>
        <end position="534"/>
    </location>
</feature>
<dbReference type="InterPro" id="IPR027640">
    <property type="entry name" value="Kinesin-like_fam"/>
</dbReference>
<keyword evidence="2 3" id="KW-0067">ATP-binding</keyword>
<dbReference type="InterPro" id="IPR036961">
    <property type="entry name" value="Kinesin_motor_dom_sf"/>
</dbReference>
<evidence type="ECO:0000256" key="1">
    <source>
        <dbReference type="ARBA" id="ARBA00022741"/>
    </source>
</evidence>
<feature type="compositionally biased region" description="Basic and acidic residues" evidence="5">
    <location>
        <begin position="599"/>
        <end position="619"/>
    </location>
</feature>
<dbReference type="Gene3D" id="3.40.850.10">
    <property type="entry name" value="Kinesin motor domain"/>
    <property type="match status" value="1"/>
</dbReference>
<evidence type="ECO:0000259" key="6">
    <source>
        <dbReference type="PROSITE" id="PS50067"/>
    </source>
</evidence>
<evidence type="ECO:0000313" key="7">
    <source>
        <dbReference type="EMBL" id="GHJ84381.1"/>
    </source>
</evidence>
<evidence type="ECO:0000256" key="4">
    <source>
        <dbReference type="RuleBase" id="RU000394"/>
    </source>
</evidence>
<feature type="compositionally biased region" description="Basic and acidic residues" evidence="5">
    <location>
        <begin position="649"/>
        <end position="661"/>
    </location>
</feature>
<dbReference type="GO" id="GO:0051231">
    <property type="term" value="P:spindle elongation"/>
    <property type="evidence" value="ECO:0007669"/>
    <property type="project" value="TreeGrafter"/>
</dbReference>
<evidence type="ECO:0000256" key="3">
    <source>
        <dbReference type="PROSITE-ProRule" id="PRU00283"/>
    </source>
</evidence>
<dbReference type="GO" id="GO:0008017">
    <property type="term" value="F:microtubule binding"/>
    <property type="evidence" value="ECO:0007669"/>
    <property type="project" value="InterPro"/>
</dbReference>
<dbReference type="Pfam" id="PF00225">
    <property type="entry name" value="Kinesin"/>
    <property type="match status" value="1"/>
</dbReference>